<dbReference type="GO" id="GO:0005975">
    <property type="term" value="P:carbohydrate metabolic process"/>
    <property type="evidence" value="ECO:0007669"/>
    <property type="project" value="InterPro"/>
</dbReference>
<dbReference type="OrthoDB" id="10036721at2759"/>
<evidence type="ECO:0000313" key="2">
    <source>
        <dbReference type="EMBL" id="TVY36183.1"/>
    </source>
</evidence>
<dbReference type="Proteomes" id="UP000462212">
    <property type="component" value="Unassembled WGS sequence"/>
</dbReference>
<reference evidence="2 3" key="1">
    <citation type="submission" date="2018-05" db="EMBL/GenBank/DDBJ databases">
        <title>Genome sequencing and assembly of the regulated plant pathogen Lachnellula willkommii and related sister species for the development of diagnostic species identification markers.</title>
        <authorList>
            <person name="Giroux E."/>
            <person name="Bilodeau G."/>
        </authorList>
    </citation>
    <scope>NUCLEOTIDE SEQUENCE [LARGE SCALE GENOMIC DNA]</scope>
    <source>
        <strain evidence="2 3">CBS 197.66</strain>
    </source>
</reference>
<dbReference type="Pfam" id="PF17389">
    <property type="entry name" value="Bac_rhamnosid6H"/>
    <property type="match status" value="1"/>
</dbReference>
<gene>
    <name evidence="2" type="ORF">LSUB1_G007211</name>
</gene>
<dbReference type="InterPro" id="IPR035396">
    <property type="entry name" value="Bac_rhamnosid6H"/>
</dbReference>
<dbReference type="EMBL" id="QGMJ01000451">
    <property type="protein sequence ID" value="TVY36183.1"/>
    <property type="molecule type" value="Genomic_DNA"/>
</dbReference>
<proteinExistence type="predicted"/>
<accession>A0A8H8UA48</accession>
<dbReference type="InterPro" id="IPR008928">
    <property type="entry name" value="6-hairpin_glycosidase_sf"/>
</dbReference>
<dbReference type="Gene3D" id="1.50.10.10">
    <property type="match status" value="1"/>
</dbReference>
<sequence>MVCCCLGAYTNQLCTINPNYGASTLRSWPGKTAAKRDIDTIFWYSNITIANGSTVLTDGAKRDREIWPGDMTVSIPAVFVSTNDMVSVENGINALLDLQHSDGMFPYAGFPFNTFNDVSFTYHLHTLVAIAYYFHYTGDLQYVKNAWDHYTRGVAWSLGSIDSSGLMFVNSDKDWLRGGMNGHNIEANAILYYVLNQGINLANLVGDTASASNWGPIASKVKDAANSLLWDASANLYKDNENSDVRPQDGNVWAIKAGITMSSTQNTAISTALKARWGPYGAPAPETGSPATVSPFIGSLELEAHFLSSAPQNALDLMRLQWGDFMLDDPRMTNSTFIEGYAETGELHYPLYSSDAIISHSHGWSTGPTYALSFYVAGLQLVSESGKTWKIAPQLGDLREVEAGFVTSLGSFNIEIKKDAQGKFTLLRFHTPLGTTGSFSLPGVTGTLVSGWRKRGVQVVRDKNSVDGEAEGIPGGDWTLIVD</sequence>
<dbReference type="AlphaFoldDB" id="A0A8H8UA48"/>
<dbReference type="PANTHER" id="PTHR34987">
    <property type="entry name" value="C, PUTATIVE (AFU_ORTHOLOGUE AFUA_3G02880)-RELATED"/>
    <property type="match status" value="1"/>
</dbReference>
<keyword evidence="3" id="KW-1185">Reference proteome</keyword>
<name>A0A8H8UA48_9HELO</name>
<dbReference type="SUPFAM" id="SSF48208">
    <property type="entry name" value="Six-hairpin glycosidases"/>
    <property type="match status" value="1"/>
</dbReference>
<evidence type="ECO:0000259" key="1">
    <source>
        <dbReference type="Pfam" id="PF17389"/>
    </source>
</evidence>
<evidence type="ECO:0000313" key="3">
    <source>
        <dbReference type="Proteomes" id="UP000462212"/>
    </source>
</evidence>
<dbReference type="Gene3D" id="2.60.420.10">
    <property type="entry name" value="Maltose phosphorylase, domain 3"/>
    <property type="match status" value="1"/>
</dbReference>
<comment type="caution">
    <text evidence="2">The sequence shown here is derived from an EMBL/GenBank/DDBJ whole genome shotgun (WGS) entry which is preliminary data.</text>
</comment>
<dbReference type="GO" id="GO:0003824">
    <property type="term" value="F:catalytic activity"/>
    <property type="evidence" value="ECO:0007669"/>
    <property type="project" value="UniProtKB-ARBA"/>
</dbReference>
<dbReference type="InterPro" id="IPR012341">
    <property type="entry name" value="6hp_glycosidase-like_sf"/>
</dbReference>
<dbReference type="PANTHER" id="PTHR34987:SF6">
    <property type="entry name" value="ALPHA-L-RHAMNOSIDASE SIX-HAIRPIN GLYCOSIDASE DOMAIN-CONTAINING PROTEIN"/>
    <property type="match status" value="1"/>
</dbReference>
<feature type="domain" description="Alpha-L-rhamnosidase six-hairpin glycosidase" evidence="1">
    <location>
        <begin position="38"/>
        <end position="268"/>
    </location>
</feature>
<protein>
    <recommendedName>
        <fullName evidence="1">Alpha-L-rhamnosidase six-hairpin glycosidase domain-containing protein</fullName>
    </recommendedName>
</protein>
<organism evidence="2 3">
    <name type="scientific">Lachnellula subtilissima</name>
    <dbReference type="NCBI Taxonomy" id="602034"/>
    <lineage>
        <taxon>Eukaryota</taxon>
        <taxon>Fungi</taxon>
        <taxon>Dikarya</taxon>
        <taxon>Ascomycota</taxon>
        <taxon>Pezizomycotina</taxon>
        <taxon>Leotiomycetes</taxon>
        <taxon>Helotiales</taxon>
        <taxon>Lachnaceae</taxon>
        <taxon>Lachnellula</taxon>
    </lineage>
</organism>